<evidence type="ECO:0000256" key="1">
    <source>
        <dbReference type="SAM" id="MobiDB-lite"/>
    </source>
</evidence>
<evidence type="ECO:0000313" key="2">
    <source>
        <dbReference type="EMBL" id="GAA4489586.1"/>
    </source>
</evidence>
<organism evidence="2 3">
    <name type="scientific">Microbacterium panaciterrae</name>
    <dbReference type="NCBI Taxonomy" id="985759"/>
    <lineage>
        <taxon>Bacteria</taxon>
        <taxon>Bacillati</taxon>
        <taxon>Actinomycetota</taxon>
        <taxon>Actinomycetes</taxon>
        <taxon>Micrococcales</taxon>
        <taxon>Microbacteriaceae</taxon>
        <taxon>Microbacterium</taxon>
    </lineage>
</organism>
<dbReference type="EMBL" id="BAABGP010000022">
    <property type="protein sequence ID" value="GAA4489586.1"/>
    <property type="molecule type" value="Genomic_DNA"/>
</dbReference>
<reference evidence="3" key="1">
    <citation type="journal article" date="2019" name="Int. J. Syst. Evol. Microbiol.">
        <title>The Global Catalogue of Microorganisms (GCM) 10K type strain sequencing project: providing services to taxonomists for standard genome sequencing and annotation.</title>
        <authorList>
            <consortium name="The Broad Institute Genomics Platform"/>
            <consortium name="The Broad Institute Genome Sequencing Center for Infectious Disease"/>
            <person name="Wu L."/>
            <person name="Ma J."/>
        </authorList>
    </citation>
    <scope>NUCLEOTIDE SEQUENCE [LARGE SCALE GENOMIC DNA]</scope>
    <source>
        <strain evidence="3">JCM 17839</strain>
    </source>
</reference>
<dbReference type="Proteomes" id="UP001500731">
    <property type="component" value="Unassembled WGS sequence"/>
</dbReference>
<proteinExistence type="predicted"/>
<protein>
    <submittedName>
        <fullName evidence="2">Uncharacterized protein</fullName>
    </submittedName>
</protein>
<name>A0ABP8PNC6_9MICO</name>
<gene>
    <name evidence="2" type="ORF">GCM10023171_30710</name>
</gene>
<feature type="region of interest" description="Disordered" evidence="1">
    <location>
        <begin position="62"/>
        <end position="89"/>
    </location>
</feature>
<keyword evidence="3" id="KW-1185">Reference proteome</keyword>
<evidence type="ECO:0000313" key="3">
    <source>
        <dbReference type="Proteomes" id="UP001500731"/>
    </source>
</evidence>
<accession>A0ABP8PNC6</accession>
<sequence length="89" mass="9777">MQERTEVSVVIRVVVRDADESEVCEVHSGTADLMRDTIAGIDHVDPSFDFDRLRRSGARLLRRRSSGGAEEVQAGLGGALGPRTGDRRR</sequence>
<comment type="caution">
    <text evidence="2">The sequence shown here is derived from an EMBL/GenBank/DDBJ whole genome shotgun (WGS) entry which is preliminary data.</text>
</comment>